<name>A0ABX1VHL6_9PLAN</name>
<reference evidence="3 4" key="1">
    <citation type="journal article" date="2020" name="Syst. Appl. Microbiol.">
        <title>Alienimonas chondri sp. nov., a novel planctomycete isolated from the biofilm of the red alga Chondrus crispus.</title>
        <authorList>
            <person name="Vitorino I."/>
            <person name="Albuquerque L."/>
            <person name="Wiegand S."/>
            <person name="Kallscheuer N."/>
            <person name="da Costa M.S."/>
            <person name="Lobo-da-Cunha A."/>
            <person name="Jogler C."/>
            <person name="Lage O.M."/>
        </authorList>
    </citation>
    <scope>NUCLEOTIDE SEQUENCE [LARGE SCALE GENOMIC DNA]</scope>
    <source>
        <strain evidence="3 4">LzC2</strain>
    </source>
</reference>
<evidence type="ECO:0000259" key="2">
    <source>
        <dbReference type="Pfam" id="PF07589"/>
    </source>
</evidence>
<sequence length="355" mass="37219">MLRFALLSAALSTASTPAAFAGFIFAGESNGVDVVAHPIGYDGTGGLLNISVGIDPTSMFANEMMISTQNVVNTFNRMTAVTGNLDTSGTVPFAQFDFESVLLHEMGHSMGLAHVNIGGSSAANEYTFSTDGTNNVFDTNPGADGVIGSADDLRGDDVNLIYFDKATNDPFAIAAVNDPNAIIDSTTYSRDLADLPVGDNYAAQGSRAVAALTGYGDTEAVMQQGTFNGEAQRDFAAQDVAHMRYARSGLDSLQGTADDYTWELTFLGLDTGADIVIDFDNSQTGFAVSQNSGTFLSSNDIGIAASSIFFNSNANWYFNDTPSAVPEPGTTGLLLAALAGALGWRRRFGRTTEAA</sequence>
<dbReference type="NCBIfam" id="TIGR02595">
    <property type="entry name" value="PEP_CTERM"/>
    <property type="match status" value="1"/>
</dbReference>
<gene>
    <name evidence="3" type="ORF">LzC2_30580</name>
</gene>
<keyword evidence="1" id="KW-0732">Signal</keyword>
<proteinExistence type="predicted"/>
<evidence type="ECO:0000313" key="4">
    <source>
        <dbReference type="Proteomes" id="UP000609651"/>
    </source>
</evidence>
<dbReference type="InterPro" id="IPR024079">
    <property type="entry name" value="MetalloPept_cat_dom_sf"/>
</dbReference>
<feature type="signal peptide" evidence="1">
    <location>
        <begin position="1"/>
        <end position="21"/>
    </location>
</feature>
<dbReference type="EMBL" id="WTPX01000110">
    <property type="protein sequence ID" value="NNJ26961.1"/>
    <property type="molecule type" value="Genomic_DNA"/>
</dbReference>
<dbReference type="RefSeq" id="WP_206678742.1">
    <property type="nucleotide sequence ID" value="NZ_WTPX01000110.1"/>
</dbReference>
<dbReference type="Pfam" id="PF07589">
    <property type="entry name" value="PEP-CTERM"/>
    <property type="match status" value="1"/>
</dbReference>
<feature type="chain" id="PRO_5045421868" description="Ice-binding protein C-terminal domain-containing protein" evidence="1">
    <location>
        <begin position="22"/>
        <end position="355"/>
    </location>
</feature>
<dbReference type="SUPFAM" id="SSF55486">
    <property type="entry name" value="Metalloproteases ('zincins'), catalytic domain"/>
    <property type="match status" value="1"/>
</dbReference>
<dbReference type="InterPro" id="IPR013424">
    <property type="entry name" value="Ice-binding_C"/>
</dbReference>
<feature type="domain" description="Ice-binding protein C-terminal" evidence="2">
    <location>
        <begin position="324"/>
        <end position="347"/>
    </location>
</feature>
<dbReference type="Proteomes" id="UP000609651">
    <property type="component" value="Unassembled WGS sequence"/>
</dbReference>
<protein>
    <recommendedName>
        <fullName evidence="2">Ice-binding protein C-terminal domain-containing protein</fullName>
    </recommendedName>
</protein>
<comment type="caution">
    <text evidence="3">The sequence shown here is derived from an EMBL/GenBank/DDBJ whole genome shotgun (WGS) entry which is preliminary data.</text>
</comment>
<accession>A0ABX1VHL6</accession>
<dbReference type="Gene3D" id="3.40.390.10">
    <property type="entry name" value="Collagenase (Catalytic Domain)"/>
    <property type="match status" value="1"/>
</dbReference>
<evidence type="ECO:0000313" key="3">
    <source>
        <dbReference type="EMBL" id="NNJ26961.1"/>
    </source>
</evidence>
<keyword evidence="4" id="KW-1185">Reference proteome</keyword>
<organism evidence="3 4">
    <name type="scientific">Alienimonas chondri</name>
    <dbReference type="NCBI Taxonomy" id="2681879"/>
    <lineage>
        <taxon>Bacteria</taxon>
        <taxon>Pseudomonadati</taxon>
        <taxon>Planctomycetota</taxon>
        <taxon>Planctomycetia</taxon>
        <taxon>Planctomycetales</taxon>
        <taxon>Planctomycetaceae</taxon>
        <taxon>Alienimonas</taxon>
    </lineage>
</organism>
<evidence type="ECO:0000256" key="1">
    <source>
        <dbReference type="SAM" id="SignalP"/>
    </source>
</evidence>